<sequence>MDQLIKIVCLLTIIFQIIDCSLSVKRYDICRPFNQKRVYTTIGSRGIISAKTDTFNYSKFNESFYKQCSLHILSCSSCMINLRFKDVDLPCTNNINSREIICNSICITEPPFSTRSLKCVNGTVKNSLIYYKSITSQVNINVLIRHPRSRAFIAEYLITRNTQLTEATPEFNSENISFGGYISTPFFPISYPDDLTFEQVISCKIPVCLIHLIFVDFQIAEESIVEFYDSNRKRLGITGGITFRPPVILSSGPVLYIKFFANAGSSVGYKAQYSYVRGTAKGFVLKPNTNCGGFVENKGGAITMMHMVEEFEPDMLFDCIWLFRIPHKYYNFKSQYLYMKVITLKDLIESNLNIQEGLTSNGRTMPWKNGSYFKELVVPIDVGYYVRLTGTFNSSSRLEIAYAAFSQLRACSITNEFLCKNGRCIPNRLKCDSFDHCGDNSDESADCFEAHDGKSEYMENSWYAYKSNYYFPNNTLYSKQYQILLGCFIGFIVFLIIVLLAVYRISTCYHFQTDFQNRLISISQLLLEGIQVEDNSSTSEAGRVNANYLIDNPPAYESPPDYEAPPNYEEAIKMYKESTKNKDDILNIGFMDIQSNCNSHIFNMDVNNYQILSNEYLQDSNNLISLCLCCSKGSYNILALNINNMDRCCLSKMYSLRTSTINNQY</sequence>
<keyword evidence="3" id="KW-0812">Transmembrane</keyword>
<dbReference type="GeneID" id="112688307"/>
<dbReference type="Gene3D" id="2.60.120.290">
    <property type="entry name" value="Spermadhesin, CUB domain"/>
    <property type="match status" value="1"/>
</dbReference>
<organism evidence="5 6">
    <name type="scientific">Sipha flava</name>
    <name type="common">yellow sugarcane aphid</name>
    <dbReference type="NCBI Taxonomy" id="143950"/>
    <lineage>
        <taxon>Eukaryota</taxon>
        <taxon>Metazoa</taxon>
        <taxon>Ecdysozoa</taxon>
        <taxon>Arthropoda</taxon>
        <taxon>Hexapoda</taxon>
        <taxon>Insecta</taxon>
        <taxon>Pterygota</taxon>
        <taxon>Neoptera</taxon>
        <taxon>Paraneoptera</taxon>
        <taxon>Hemiptera</taxon>
        <taxon>Sternorrhyncha</taxon>
        <taxon>Aphidomorpha</taxon>
        <taxon>Aphidoidea</taxon>
        <taxon>Aphididae</taxon>
        <taxon>Sipha</taxon>
    </lineage>
</organism>
<dbReference type="InterPro" id="IPR042333">
    <property type="entry name" value="LRAD2/Mig-13-like"/>
</dbReference>
<dbReference type="PROSITE" id="PS50068">
    <property type="entry name" value="LDLRA_2"/>
    <property type="match status" value="1"/>
</dbReference>
<dbReference type="SUPFAM" id="SSF57424">
    <property type="entry name" value="LDL receptor-like module"/>
    <property type="match status" value="1"/>
</dbReference>
<dbReference type="Proteomes" id="UP000694846">
    <property type="component" value="Unplaced"/>
</dbReference>
<accession>A0A8B8G1X7</accession>
<dbReference type="InterPro" id="IPR035914">
    <property type="entry name" value="Sperma_CUB_dom_sf"/>
</dbReference>
<keyword evidence="5" id="KW-1185">Reference proteome</keyword>
<evidence type="ECO:0000256" key="3">
    <source>
        <dbReference type="SAM" id="Phobius"/>
    </source>
</evidence>
<protein>
    <submittedName>
        <fullName evidence="6">Uncharacterized protein LOC112688307</fullName>
    </submittedName>
</protein>
<dbReference type="InterPro" id="IPR002172">
    <property type="entry name" value="LDrepeatLR_classA_rpt"/>
</dbReference>
<evidence type="ECO:0000256" key="2">
    <source>
        <dbReference type="PROSITE-ProRule" id="PRU00124"/>
    </source>
</evidence>
<feature type="chain" id="PRO_5034448633" evidence="4">
    <location>
        <begin position="24"/>
        <end position="665"/>
    </location>
</feature>
<keyword evidence="4" id="KW-0732">Signal</keyword>
<evidence type="ECO:0000313" key="5">
    <source>
        <dbReference type="Proteomes" id="UP000694846"/>
    </source>
</evidence>
<dbReference type="OrthoDB" id="6605119at2759"/>
<dbReference type="RefSeq" id="XP_025417229.1">
    <property type="nucleotide sequence ID" value="XM_025561444.1"/>
</dbReference>
<evidence type="ECO:0000313" key="6">
    <source>
        <dbReference type="RefSeq" id="XP_025417229.1"/>
    </source>
</evidence>
<feature type="signal peptide" evidence="4">
    <location>
        <begin position="1"/>
        <end position="23"/>
    </location>
</feature>
<keyword evidence="3" id="KW-1133">Transmembrane helix</keyword>
<evidence type="ECO:0000256" key="4">
    <source>
        <dbReference type="SAM" id="SignalP"/>
    </source>
</evidence>
<dbReference type="SMART" id="SM00192">
    <property type="entry name" value="LDLa"/>
    <property type="match status" value="1"/>
</dbReference>
<dbReference type="PROSITE" id="PS01209">
    <property type="entry name" value="LDLRA_1"/>
    <property type="match status" value="1"/>
</dbReference>
<dbReference type="PANTHER" id="PTHR24652">
    <property type="entry name" value="LOW-DENSITY LIPOPROTEIN RECEPTOR CLASS A DOMAIN-CONTAINING PROTEIN 2"/>
    <property type="match status" value="1"/>
</dbReference>
<feature type="transmembrane region" description="Helical" evidence="3">
    <location>
        <begin position="481"/>
        <end position="503"/>
    </location>
</feature>
<dbReference type="CDD" id="cd00112">
    <property type="entry name" value="LDLa"/>
    <property type="match status" value="1"/>
</dbReference>
<dbReference type="SUPFAM" id="SSF49854">
    <property type="entry name" value="Spermadhesin, CUB domain"/>
    <property type="match status" value="1"/>
</dbReference>
<evidence type="ECO:0000256" key="1">
    <source>
        <dbReference type="ARBA" id="ARBA00023157"/>
    </source>
</evidence>
<comment type="caution">
    <text evidence="2">Lacks conserved residue(s) required for the propagation of feature annotation.</text>
</comment>
<dbReference type="InterPro" id="IPR036055">
    <property type="entry name" value="LDL_receptor-like_sf"/>
</dbReference>
<keyword evidence="1 2" id="KW-1015">Disulfide bond</keyword>
<dbReference type="Gene3D" id="4.10.400.10">
    <property type="entry name" value="Low-density Lipoprotein Receptor"/>
    <property type="match status" value="1"/>
</dbReference>
<dbReference type="Pfam" id="PF00057">
    <property type="entry name" value="Ldl_recept_a"/>
    <property type="match status" value="1"/>
</dbReference>
<keyword evidence="3" id="KW-0472">Membrane</keyword>
<reference evidence="6" key="1">
    <citation type="submission" date="2025-08" db="UniProtKB">
        <authorList>
            <consortium name="RefSeq"/>
        </authorList>
    </citation>
    <scope>IDENTIFICATION</scope>
    <source>
        <tissue evidence="6">Whole body</tissue>
    </source>
</reference>
<dbReference type="InterPro" id="IPR023415">
    <property type="entry name" value="LDLR_class-A_CS"/>
</dbReference>
<dbReference type="AlphaFoldDB" id="A0A8B8G1X7"/>
<feature type="disulfide bond" evidence="2">
    <location>
        <begin position="419"/>
        <end position="437"/>
    </location>
</feature>
<proteinExistence type="predicted"/>
<dbReference type="CTD" id="38946"/>
<name>A0A8B8G1X7_9HEMI</name>
<gene>
    <name evidence="6" type="primary">LOC112688307</name>
</gene>